<evidence type="ECO:0000313" key="3">
    <source>
        <dbReference type="Proteomes" id="UP000191680"/>
    </source>
</evidence>
<comment type="caution">
    <text evidence="2">The sequence shown here is derived from an EMBL/GenBank/DDBJ whole genome shotgun (WGS) entry which is preliminary data.</text>
</comment>
<feature type="domain" description="Oligogalacturonate lyase" evidence="1">
    <location>
        <begin position="42"/>
        <end position="390"/>
    </location>
</feature>
<dbReference type="EMBL" id="MTBC01000009">
    <property type="protein sequence ID" value="OQD42076.1"/>
    <property type="molecule type" value="Genomic_DNA"/>
</dbReference>
<dbReference type="InterPro" id="IPR027946">
    <property type="entry name" value="Ogl_dom"/>
</dbReference>
<dbReference type="Gene3D" id="2.130.10.10">
    <property type="entry name" value="YVTN repeat-like/Quinoprotein amine dehydrogenase"/>
    <property type="match status" value="1"/>
</dbReference>
<dbReference type="GO" id="GO:0045490">
    <property type="term" value="P:pectin catabolic process"/>
    <property type="evidence" value="ECO:0007669"/>
    <property type="project" value="InterPro"/>
</dbReference>
<sequence length="406" mass="46267">MLWCFAGLSAQTINGINYNTLNHVSKTFDLAGADSFGQTFASESFTYKDKVTGKTIIALTTSKHHNSKMYQTHPQWTADGKYIIFTSNRTATKEDKTRQYYAISTKTHKITQITTGNSYHDFHLSWKSNQAYRFKKNKLISIDLDNLLEDSSMEDVKSPEAYEKIIATIPDTLKPTGMGLDATENKIYFASKLADKLYGIYQLDFKTGVTKQLLEVPFWVGHLQANPYKANSFLYCWETRGDAPQRMWYVTVQPDGKVTNKALYRERADDWVTHEVFMGANQVLFHLMGHLDRLNANKTGIFSINTETNKITFHGQTTDGGYWHCNATPDGKYILGDTFDGKLYRINTKNPEEQLLLTQGHRKTSVSPFSSEAHMHQSISPDGKWVLFNSSRFTACDILVMEIEQN</sequence>
<proteinExistence type="predicted"/>
<dbReference type="GO" id="GO:0047487">
    <property type="term" value="F:oligogalacturonide lyase activity"/>
    <property type="evidence" value="ECO:0007669"/>
    <property type="project" value="InterPro"/>
</dbReference>
<evidence type="ECO:0000313" key="2">
    <source>
        <dbReference type="EMBL" id="OQD42076.1"/>
    </source>
</evidence>
<dbReference type="OrthoDB" id="8432779at2"/>
<protein>
    <submittedName>
        <fullName evidence="2">Biopolymer transporter Tol</fullName>
    </submittedName>
</protein>
<organism evidence="2 3">
    <name type="scientific">Croceivirga radicis</name>
    <dbReference type="NCBI Taxonomy" id="1929488"/>
    <lineage>
        <taxon>Bacteria</taxon>
        <taxon>Pseudomonadati</taxon>
        <taxon>Bacteroidota</taxon>
        <taxon>Flavobacteriia</taxon>
        <taxon>Flavobacteriales</taxon>
        <taxon>Flavobacteriaceae</taxon>
        <taxon>Croceivirga</taxon>
    </lineage>
</organism>
<reference evidence="2 3" key="1">
    <citation type="submission" date="2016-12" db="EMBL/GenBank/DDBJ databases">
        <authorList>
            <person name="Song W.-J."/>
            <person name="Kurnit D.M."/>
        </authorList>
    </citation>
    <scope>NUCLEOTIDE SEQUENCE [LARGE SCALE GENOMIC DNA]</scope>
    <source>
        <strain evidence="2 3">HSG9</strain>
    </source>
</reference>
<dbReference type="Proteomes" id="UP000191680">
    <property type="component" value="Unassembled WGS sequence"/>
</dbReference>
<gene>
    <name evidence="2" type="ORF">BUL40_13015</name>
</gene>
<name>A0A1V6LQ29_9FLAO</name>
<dbReference type="SUPFAM" id="SSF82171">
    <property type="entry name" value="DPP6 N-terminal domain-like"/>
    <property type="match status" value="1"/>
</dbReference>
<accession>A0A1V6LQ29</accession>
<dbReference type="Pfam" id="PF14583">
    <property type="entry name" value="Pectate_lyase22"/>
    <property type="match status" value="1"/>
</dbReference>
<dbReference type="InterPro" id="IPR015943">
    <property type="entry name" value="WD40/YVTN_repeat-like_dom_sf"/>
</dbReference>
<dbReference type="AlphaFoldDB" id="A0A1V6LQ29"/>
<evidence type="ECO:0000259" key="1">
    <source>
        <dbReference type="Pfam" id="PF14583"/>
    </source>
</evidence>
<keyword evidence="3" id="KW-1185">Reference proteome</keyword>